<dbReference type="GO" id="GO:0045944">
    <property type="term" value="P:positive regulation of transcription by RNA polymerase II"/>
    <property type="evidence" value="ECO:0007669"/>
    <property type="project" value="TreeGrafter"/>
</dbReference>
<keyword evidence="1" id="KW-0677">Repeat</keyword>
<proteinExistence type="predicted"/>
<protein>
    <submittedName>
        <fullName evidence="7">BTB domain-containing protein</fullName>
    </submittedName>
</protein>
<dbReference type="Gene3D" id="3.30.710.10">
    <property type="entry name" value="Potassium Channel Kv1.1, Chain A"/>
    <property type="match status" value="1"/>
</dbReference>
<dbReference type="PROSITE" id="PS50088">
    <property type="entry name" value="ANK_REPEAT"/>
    <property type="match status" value="1"/>
</dbReference>
<feature type="region of interest" description="Disordered" evidence="4">
    <location>
        <begin position="335"/>
        <end position="377"/>
    </location>
</feature>
<dbReference type="Proteomes" id="UP000095280">
    <property type="component" value="Unplaced"/>
</dbReference>
<feature type="compositionally biased region" description="Basic residues" evidence="4">
    <location>
        <begin position="339"/>
        <end position="348"/>
    </location>
</feature>
<dbReference type="InterPro" id="IPR036770">
    <property type="entry name" value="Ankyrin_rpt-contain_sf"/>
</dbReference>
<evidence type="ECO:0000313" key="6">
    <source>
        <dbReference type="Proteomes" id="UP000095280"/>
    </source>
</evidence>
<dbReference type="GO" id="GO:0000976">
    <property type="term" value="F:transcription cis-regulatory region binding"/>
    <property type="evidence" value="ECO:0007669"/>
    <property type="project" value="TreeGrafter"/>
</dbReference>
<dbReference type="InterPro" id="IPR000210">
    <property type="entry name" value="BTB/POZ_dom"/>
</dbReference>
<dbReference type="SUPFAM" id="SSF54695">
    <property type="entry name" value="POZ domain"/>
    <property type="match status" value="1"/>
</dbReference>
<organism evidence="6 7">
    <name type="scientific">Macrostomum lignano</name>
    <dbReference type="NCBI Taxonomy" id="282301"/>
    <lineage>
        <taxon>Eukaryota</taxon>
        <taxon>Metazoa</taxon>
        <taxon>Spiralia</taxon>
        <taxon>Lophotrochozoa</taxon>
        <taxon>Platyhelminthes</taxon>
        <taxon>Rhabditophora</taxon>
        <taxon>Macrostomorpha</taxon>
        <taxon>Macrostomida</taxon>
        <taxon>Macrostomidae</taxon>
        <taxon>Macrostomum</taxon>
    </lineage>
</organism>
<dbReference type="InterPro" id="IPR002110">
    <property type="entry name" value="Ankyrin_rpt"/>
</dbReference>
<dbReference type="SMART" id="SM00225">
    <property type="entry name" value="BTB"/>
    <property type="match status" value="1"/>
</dbReference>
<evidence type="ECO:0000256" key="3">
    <source>
        <dbReference type="PROSITE-ProRule" id="PRU00023"/>
    </source>
</evidence>
<feature type="domain" description="BTB" evidence="5">
    <location>
        <begin position="4"/>
        <end position="101"/>
    </location>
</feature>
<dbReference type="InterPro" id="IPR011333">
    <property type="entry name" value="SKP1/BTB/POZ_sf"/>
</dbReference>
<reference evidence="7" key="1">
    <citation type="submission" date="2016-11" db="UniProtKB">
        <authorList>
            <consortium name="WormBaseParasite"/>
        </authorList>
    </citation>
    <scope>IDENTIFICATION</scope>
</reference>
<feature type="repeat" description="ANK" evidence="3">
    <location>
        <begin position="632"/>
        <end position="665"/>
    </location>
</feature>
<dbReference type="Pfam" id="PF13637">
    <property type="entry name" value="Ank_4"/>
    <property type="match status" value="1"/>
</dbReference>
<dbReference type="SMART" id="SM00248">
    <property type="entry name" value="ANK"/>
    <property type="match status" value="4"/>
</dbReference>
<accession>A0A1I8FQ59</accession>
<dbReference type="PANTHER" id="PTHR24193:SF121">
    <property type="entry name" value="ADA2A-CONTAINING COMPLEX COMPONENT 3, ISOFORM D"/>
    <property type="match status" value="1"/>
</dbReference>
<dbReference type="WBParaSite" id="maker-unitig_42238-snap-gene-0.2-mRNA-1">
    <property type="protein sequence ID" value="maker-unitig_42238-snap-gene-0.2-mRNA-1"/>
    <property type="gene ID" value="maker-unitig_42238-snap-gene-0.2"/>
</dbReference>
<evidence type="ECO:0000256" key="2">
    <source>
        <dbReference type="ARBA" id="ARBA00023043"/>
    </source>
</evidence>
<evidence type="ECO:0000256" key="1">
    <source>
        <dbReference type="ARBA" id="ARBA00022737"/>
    </source>
</evidence>
<keyword evidence="6" id="KW-1185">Reference proteome</keyword>
<dbReference type="GO" id="GO:0005634">
    <property type="term" value="C:nucleus"/>
    <property type="evidence" value="ECO:0007669"/>
    <property type="project" value="TreeGrafter"/>
</dbReference>
<dbReference type="Gene3D" id="1.25.40.20">
    <property type="entry name" value="Ankyrin repeat-containing domain"/>
    <property type="match status" value="3"/>
</dbReference>
<keyword evidence="2 3" id="KW-0040">ANK repeat</keyword>
<evidence type="ECO:0000259" key="5">
    <source>
        <dbReference type="SMART" id="SM00225"/>
    </source>
</evidence>
<dbReference type="PROSITE" id="PS50297">
    <property type="entry name" value="ANK_REP_REGION"/>
    <property type="match status" value="1"/>
</dbReference>
<dbReference type="AlphaFoldDB" id="A0A1I8FQ59"/>
<sequence>SWCSDIVFQLADDSSIPGHRFVLQARQSQWGAPDGLDSAVDIDLSDLPVDVSHTLVSWAYTDLADLTGRDEEFCLSLLGAASKFGLPGLVEACERALVPVACVANCIRLYMLADELKAAALKAHCSAIISSTGFLAAMPAPLLLDMLESKLALPRCTRPSNRNADDVVFLYLSRHFNQRTGPALNQLDSKGEHTRWAWPSTSKLEGIRENAAVRTTPTSTAATCTRFSRCCTAPSAGMRTNSLPHFSSPARCDVNCEAPAKPAQPAVHQCAAARSSSSSRVRAMVVNAQDATACRHFHLAVSAGKSRASYGLLLSHPDLDANLADAAWQRAALADAASSRRRARRRRRGQTDMQRCAPNSRAQRGRHPPTATGRVSMVRRDRMEQARIYLCQLGAKPNTRKREGRDTAAHGRPPGLAGLAKALLAAGADTQHPDDRLPAAQRANSAGVRPECPRLAGQLGFSLALWNGMVDVADQLLRAGACINEANAEGLSLLQQACCCTRPGPPCSSLSTGPTFTTNPSGESSLQLAIKAQLPAVVKVLCQRGANLETGCPLSLALEAGQEEMAAILIEHGASVTPWLPGPEAGQERTLLQQLLDGGQERSAVFLIRRGAEGATHALIERNADVNAQDADGNTPLHLAIQGGHMTVVSLLLSHPGLDLRLRNARGGHAVRLRDGVAHPASRSGYRRSRADGAGAAGTT</sequence>
<dbReference type="Pfam" id="PF00651">
    <property type="entry name" value="BTB"/>
    <property type="match status" value="1"/>
</dbReference>
<dbReference type="SUPFAM" id="SSF48403">
    <property type="entry name" value="Ankyrin repeat"/>
    <property type="match status" value="1"/>
</dbReference>
<evidence type="ECO:0000256" key="4">
    <source>
        <dbReference type="SAM" id="MobiDB-lite"/>
    </source>
</evidence>
<feature type="region of interest" description="Disordered" evidence="4">
    <location>
        <begin position="675"/>
        <end position="700"/>
    </location>
</feature>
<name>A0A1I8FQ59_9PLAT</name>
<dbReference type="InterPro" id="IPR050663">
    <property type="entry name" value="Ankyrin-SOCS_Box"/>
</dbReference>
<evidence type="ECO:0000313" key="7">
    <source>
        <dbReference type="WBParaSite" id="maker-unitig_42238-snap-gene-0.2-mRNA-1"/>
    </source>
</evidence>
<dbReference type="PANTHER" id="PTHR24193">
    <property type="entry name" value="ANKYRIN REPEAT PROTEIN"/>
    <property type="match status" value="1"/>
</dbReference>